<dbReference type="InterPro" id="IPR011129">
    <property type="entry name" value="CSD"/>
</dbReference>
<dbReference type="Proteomes" id="UP000179467">
    <property type="component" value="Unassembled WGS sequence"/>
</dbReference>
<dbReference type="SUPFAM" id="SSF50249">
    <property type="entry name" value="Nucleic acid-binding proteins"/>
    <property type="match status" value="2"/>
</dbReference>
<gene>
    <name evidence="2" type="primary">cspV</name>
    <name evidence="2" type="ORF">BHE75_01822</name>
</gene>
<dbReference type="GO" id="GO:0003676">
    <property type="term" value="F:nucleic acid binding"/>
    <property type="evidence" value="ECO:0007669"/>
    <property type="project" value="InterPro"/>
</dbReference>
<dbReference type="AlphaFoldDB" id="A0A1S1HH24"/>
<proteinExistence type="predicted"/>
<dbReference type="Pfam" id="PF00313">
    <property type="entry name" value="CSD"/>
    <property type="match status" value="2"/>
</dbReference>
<dbReference type="InterPro" id="IPR002059">
    <property type="entry name" value="CSP_DNA-bd"/>
</dbReference>
<accession>A0A1S1HH24</accession>
<dbReference type="SMART" id="SM00357">
    <property type="entry name" value="CSP"/>
    <property type="match status" value="2"/>
</dbReference>
<reference evidence="2 3" key="1">
    <citation type="submission" date="2016-09" db="EMBL/GenBank/DDBJ databases">
        <title>Metabolic pathway, cell adaptation mechanisms and a novel monoxygenase revealed through proteogenomic-transcription analysis of a Sphingomonas haloaromaticamans strain degrading the fungicide ortho-phenylphenol.</title>
        <authorList>
            <person name="Perruchon C."/>
            <person name="Papadopoulou E.S."/>
            <person name="Rousidou C."/>
            <person name="Vasileiadis S."/>
            <person name="Tanou G."/>
            <person name="Amoutzias G."/>
            <person name="Molassiotis A."/>
            <person name="Karpouzas D.G."/>
        </authorList>
    </citation>
    <scope>NUCLEOTIDE SEQUENCE [LARGE SCALE GENOMIC DNA]</scope>
    <source>
        <strain evidence="2 3">P3</strain>
    </source>
</reference>
<dbReference type="EMBL" id="MIPT01000001">
    <property type="protein sequence ID" value="OHT19830.1"/>
    <property type="molecule type" value="Genomic_DNA"/>
</dbReference>
<dbReference type="PROSITE" id="PS51857">
    <property type="entry name" value="CSD_2"/>
    <property type="match status" value="2"/>
</dbReference>
<dbReference type="GO" id="GO:0005829">
    <property type="term" value="C:cytosol"/>
    <property type="evidence" value="ECO:0007669"/>
    <property type="project" value="UniProtKB-ARBA"/>
</dbReference>
<evidence type="ECO:0000259" key="1">
    <source>
        <dbReference type="PROSITE" id="PS51857"/>
    </source>
</evidence>
<feature type="domain" description="CSD" evidence="1">
    <location>
        <begin position="35"/>
        <end position="100"/>
    </location>
</feature>
<dbReference type="Gene3D" id="2.40.50.140">
    <property type="entry name" value="Nucleic acid-binding proteins"/>
    <property type="match status" value="2"/>
</dbReference>
<keyword evidence="3" id="KW-1185">Reference proteome</keyword>
<evidence type="ECO:0000313" key="3">
    <source>
        <dbReference type="Proteomes" id="UP000179467"/>
    </source>
</evidence>
<dbReference type="PANTHER" id="PTHR11544">
    <property type="entry name" value="COLD SHOCK DOMAIN CONTAINING PROTEINS"/>
    <property type="match status" value="1"/>
</dbReference>
<dbReference type="InterPro" id="IPR050181">
    <property type="entry name" value="Cold_shock_domain"/>
</dbReference>
<dbReference type="InterPro" id="IPR012340">
    <property type="entry name" value="NA-bd_OB-fold"/>
</dbReference>
<evidence type="ECO:0000313" key="2">
    <source>
        <dbReference type="EMBL" id="OHT19830.1"/>
    </source>
</evidence>
<dbReference type="RefSeq" id="WP_254684404.1">
    <property type="nucleotide sequence ID" value="NZ_MIPT01000001.1"/>
</dbReference>
<sequence>MKFESQVSRASENSAIEDVGVGESLLSEPVDEGFSIGGTVKWFDATRGFGFLIGDDGVGDILVHFSVLREHDRRTLPEGARATVIAVRRERGLQARSVIDIDLTTATGPDADAIAQRSADRVDPAELVEDAGEFEPVVVKWFNRLKGYGFVVRPDDEQDIFVHMEVVRRAGLSDLEPDQALLARVASGRKGPLAVMVQVS</sequence>
<feature type="domain" description="CSD" evidence="1">
    <location>
        <begin position="134"/>
        <end position="199"/>
    </location>
</feature>
<organism evidence="2 3">
    <name type="scientific">Edaphosphingomonas haloaromaticamans</name>
    <dbReference type="NCBI Taxonomy" id="653954"/>
    <lineage>
        <taxon>Bacteria</taxon>
        <taxon>Pseudomonadati</taxon>
        <taxon>Pseudomonadota</taxon>
        <taxon>Alphaproteobacteria</taxon>
        <taxon>Sphingomonadales</taxon>
        <taxon>Rhizorhabdaceae</taxon>
        <taxon>Edaphosphingomonas</taxon>
    </lineage>
</organism>
<dbReference type="PRINTS" id="PR00050">
    <property type="entry name" value="COLDSHOCK"/>
</dbReference>
<name>A0A1S1HH24_9SPHN</name>
<protein>
    <submittedName>
        <fullName evidence="2">Cold shock protein CspV</fullName>
    </submittedName>
</protein>
<comment type="caution">
    <text evidence="2">The sequence shown here is derived from an EMBL/GenBank/DDBJ whole genome shotgun (WGS) entry which is preliminary data.</text>
</comment>
<dbReference type="CDD" id="cd04458">
    <property type="entry name" value="CSP_CDS"/>
    <property type="match status" value="2"/>
</dbReference>